<feature type="transmembrane region" description="Helical" evidence="1">
    <location>
        <begin position="1006"/>
        <end position="1031"/>
    </location>
</feature>
<feature type="transmembrane region" description="Helical" evidence="1">
    <location>
        <begin position="936"/>
        <end position="957"/>
    </location>
</feature>
<dbReference type="InterPro" id="IPR001036">
    <property type="entry name" value="Acrflvin-R"/>
</dbReference>
<dbReference type="RefSeq" id="WP_046404375.1">
    <property type="nucleotide sequence ID" value="NZ_JADNGC010000004.1"/>
</dbReference>
<dbReference type="GO" id="GO:0005886">
    <property type="term" value="C:plasma membrane"/>
    <property type="evidence" value="ECO:0007669"/>
    <property type="project" value="TreeGrafter"/>
</dbReference>
<evidence type="ECO:0000313" key="2">
    <source>
        <dbReference type="EMBL" id="RGU56231.1"/>
    </source>
</evidence>
<accession>A0A412TRG0</accession>
<dbReference type="Pfam" id="PF00873">
    <property type="entry name" value="ACR_tran"/>
    <property type="match status" value="1"/>
</dbReference>
<evidence type="ECO:0000313" key="3">
    <source>
        <dbReference type="Proteomes" id="UP000284243"/>
    </source>
</evidence>
<dbReference type="PRINTS" id="PR00702">
    <property type="entry name" value="ACRIFLAVINRP"/>
</dbReference>
<feature type="transmembrane region" description="Helical" evidence="1">
    <location>
        <begin position="982"/>
        <end position="1000"/>
    </location>
</feature>
<reference evidence="2 3" key="1">
    <citation type="submission" date="2018-08" db="EMBL/GenBank/DDBJ databases">
        <title>A genome reference for cultivated species of the human gut microbiota.</title>
        <authorList>
            <person name="Zou Y."/>
            <person name="Xue W."/>
            <person name="Luo G."/>
        </authorList>
    </citation>
    <scope>NUCLEOTIDE SEQUENCE [LARGE SCALE GENOMIC DNA]</scope>
    <source>
        <strain evidence="2 3">AF16-14</strain>
    </source>
</reference>
<dbReference type="EMBL" id="QRYC01000011">
    <property type="protein sequence ID" value="RGU56231.1"/>
    <property type="molecule type" value="Genomic_DNA"/>
</dbReference>
<feature type="transmembrane region" description="Helical" evidence="1">
    <location>
        <begin position="433"/>
        <end position="452"/>
    </location>
</feature>
<feature type="transmembrane region" description="Helical" evidence="1">
    <location>
        <begin position="361"/>
        <end position="382"/>
    </location>
</feature>
<dbReference type="Gene3D" id="3.30.2090.10">
    <property type="entry name" value="Multidrug efflux transporter AcrB TolC docking domain, DN and DC subdomains"/>
    <property type="match status" value="2"/>
</dbReference>
<sequence length="1061" mass="117627">MNFTEYALKNKALVYFFVFVLVVGGIYSFFTMSKLEDPAITVKQAMVVTTFPGASAWQVELEVTDVLEKSIRSMGDLDHVESRSMDDISLILVELSSTVPLAELQQNWDILRRKVANVQAQLPAGAQPSMVMDDFGDVYGMFYAMTSDGFDYQKMMDYAQLVRRTVLDIDGVSSVDIYGERPACIDIDIQESKMANLGVHPAEIILTLRGQNATVYSGYYNSGEKRVRVGIDGDFNGIEDIRNLLIRGHEEDDIRLGDVADITKGYVQPQQEGLKYDTLPAIAISIAMQKGGNIIQLGKVIDQKLDELKQNIIPAGINFEKVFFQPTRVKDAISVFMVNLIESVLIVIIVVMLAMGFRSGYIIGIGLVVVVLGSFVILHMMHGTLQRVSLASFIVAMGMLVDNAIVITDGIMVDMKRGIPKPDALVNITKKTAWALLGATTIGILTFLPIYMSPDTTGEYVRDLFIVLAVSLWLSWILALAYVPIQADRAFKPKVVEPGEPDNPFNGRIYRQYQRLLRFAIHYRWIWIVATVILLVFSVYGYRFIKQGFFPDLSYNQLYIEYKMPFGTNPETVEKDLASMEKYLMSRPEITAVTTSLGGTPSRYNLVRTVAEPALSYGELIVDFTSPAALKEHLNELQAYLSSHYPQAYVRMKQYNLMYMDFPIQFMISGPDPAVLKSLCAQVEGIMRADSSVMLVTNNWGPETPAMRVDYQQQTARDVNLSREDVGLAVLAATDGLPIGSYYEGEHPLPIYLKSVNDQGQRPGQIGNVPVWSMVPSTNGIGLGTVKELMTGMIGTDDVLKRLIGSVPLNQASSGVEVGWEVPVVRRYNGQRSIAVQCNNAPGYTTTAARNSLLPKIEALDIPPGYTTAWQGEYLASTQSQFYLFKNVPIAIVLILAILIALFKDFRKPLMILLCLPLAITGVVAGMLIAGKEFGFVAIVGALGLVGMMIKNGVVLVDEVDIQIRSGKDPFLALVDASTSRLRPVFLAAMTTILGMIPLVNDDMFGALAVTIMGGLFIGTIITLVILPILYSLFFRIRPAKHGEEEQQQQQQQQQIRINWR</sequence>
<dbReference type="PANTHER" id="PTHR32063">
    <property type="match status" value="1"/>
</dbReference>
<dbReference type="PANTHER" id="PTHR32063:SF18">
    <property type="entry name" value="CATION EFFLUX SYSTEM PROTEIN"/>
    <property type="match status" value="1"/>
</dbReference>
<feature type="transmembrane region" description="Helical" evidence="1">
    <location>
        <begin position="388"/>
        <end position="412"/>
    </location>
</feature>
<feature type="transmembrane region" description="Helical" evidence="1">
    <location>
        <begin position="12"/>
        <end position="30"/>
    </location>
</feature>
<dbReference type="Proteomes" id="UP000284243">
    <property type="component" value="Unassembled WGS sequence"/>
</dbReference>
<dbReference type="SUPFAM" id="SSF82693">
    <property type="entry name" value="Multidrug efflux transporter AcrB pore domain, PN1, PN2, PC1 and PC2 subdomains"/>
    <property type="match status" value="2"/>
</dbReference>
<dbReference type="Gene3D" id="3.30.70.1320">
    <property type="entry name" value="Multidrug efflux transporter AcrB pore domain like"/>
    <property type="match status" value="1"/>
</dbReference>
<organism evidence="2 3">
    <name type="scientific">Odoribacter splanchnicus</name>
    <dbReference type="NCBI Taxonomy" id="28118"/>
    <lineage>
        <taxon>Bacteria</taxon>
        <taxon>Pseudomonadati</taxon>
        <taxon>Bacteroidota</taxon>
        <taxon>Bacteroidia</taxon>
        <taxon>Bacteroidales</taxon>
        <taxon>Odoribacteraceae</taxon>
        <taxon>Odoribacter</taxon>
    </lineage>
</organism>
<dbReference type="SUPFAM" id="SSF82714">
    <property type="entry name" value="Multidrug efflux transporter AcrB TolC docking domain, DN and DC subdomains"/>
    <property type="match status" value="2"/>
</dbReference>
<keyword evidence="1" id="KW-1133">Transmembrane helix</keyword>
<feature type="transmembrane region" description="Helical" evidence="1">
    <location>
        <begin position="910"/>
        <end position="930"/>
    </location>
</feature>
<comment type="caution">
    <text evidence="2">The sequence shown here is derived from an EMBL/GenBank/DDBJ whole genome shotgun (WGS) entry which is preliminary data.</text>
</comment>
<protein>
    <submittedName>
        <fullName evidence="2">AcrB/AcrD/AcrF family protein</fullName>
    </submittedName>
</protein>
<dbReference type="InterPro" id="IPR027463">
    <property type="entry name" value="AcrB_DN_DC_subdom"/>
</dbReference>
<dbReference type="Gene3D" id="3.30.70.1430">
    <property type="entry name" value="Multidrug efflux transporter AcrB pore domain"/>
    <property type="match status" value="2"/>
</dbReference>
<feature type="transmembrane region" description="Helical" evidence="1">
    <location>
        <begin position="525"/>
        <end position="545"/>
    </location>
</feature>
<feature type="transmembrane region" description="Helical" evidence="1">
    <location>
        <begin position="464"/>
        <end position="485"/>
    </location>
</feature>
<evidence type="ECO:0000256" key="1">
    <source>
        <dbReference type="SAM" id="Phobius"/>
    </source>
</evidence>
<dbReference type="SUPFAM" id="SSF82866">
    <property type="entry name" value="Multidrug efflux transporter AcrB transmembrane domain"/>
    <property type="match status" value="2"/>
</dbReference>
<keyword evidence="1" id="KW-0472">Membrane</keyword>
<dbReference type="AlphaFoldDB" id="A0A412TRG0"/>
<dbReference type="GO" id="GO:0042910">
    <property type="term" value="F:xenobiotic transmembrane transporter activity"/>
    <property type="evidence" value="ECO:0007669"/>
    <property type="project" value="TreeGrafter"/>
</dbReference>
<name>A0A412TRG0_9BACT</name>
<gene>
    <name evidence="2" type="ORF">DWW57_09430</name>
</gene>
<keyword evidence="1" id="KW-0812">Transmembrane</keyword>
<feature type="transmembrane region" description="Helical" evidence="1">
    <location>
        <begin position="332"/>
        <end position="354"/>
    </location>
</feature>
<feature type="transmembrane region" description="Helical" evidence="1">
    <location>
        <begin position="883"/>
        <end position="903"/>
    </location>
</feature>
<dbReference type="Gene3D" id="1.20.1640.10">
    <property type="entry name" value="Multidrug efflux transporter AcrB transmembrane domain"/>
    <property type="match status" value="2"/>
</dbReference>
<proteinExistence type="predicted"/>
<dbReference type="Gene3D" id="3.30.70.1440">
    <property type="entry name" value="Multidrug efflux transporter AcrB pore domain"/>
    <property type="match status" value="1"/>
</dbReference>